<dbReference type="SUPFAM" id="SSF48371">
    <property type="entry name" value="ARM repeat"/>
    <property type="match status" value="1"/>
</dbReference>
<reference evidence="6" key="2">
    <citation type="submission" date="2023-11" db="UniProtKB">
        <authorList>
            <consortium name="WormBaseParasite"/>
        </authorList>
    </citation>
    <scope>IDENTIFICATION</scope>
</reference>
<dbReference type="AlphaFoldDB" id="A0AA85J7J3"/>
<dbReference type="Proteomes" id="UP000050795">
    <property type="component" value="Unassembled WGS sequence"/>
</dbReference>
<keyword evidence="1" id="KW-0677">Repeat</keyword>
<dbReference type="PANTHER" id="PTHR13389">
    <property type="entry name" value="PUMILIO HOMOLOG 3"/>
    <property type="match status" value="1"/>
</dbReference>
<reference evidence="5" key="1">
    <citation type="submission" date="2022-06" db="EMBL/GenBank/DDBJ databases">
        <authorList>
            <person name="Berger JAMES D."/>
            <person name="Berger JAMES D."/>
        </authorList>
    </citation>
    <scope>NUCLEOTIDE SEQUENCE [LARGE SCALE GENOMIC DNA]</scope>
</reference>
<proteinExistence type="predicted"/>
<name>A0AA85J7J3_TRIRE</name>
<evidence type="ECO:0000313" key="6">
    <source>
        <dbReference type="WBParaSite" id="TREG1_129570.2"/>
    </source>
</evidence>
<feature type="compositionally biased region" description="Acidic residues" evidence="3">
    <location>
        <begin position="666"/>
        <end position="694"/>
    </location>
</feature>
<dbReference type="InterPro" id="IPR012959">
    <property type="entry name" value="CPL_dom"/>
</dbReference>
<dbReference type="PANTHER" id="PTHR13389:SF0">
    <property type="entry name" value="PUMILIO HOMOLOG 3"/>
    <property type="match status" value="1"/>
</dbReference>
<organism evidence="5 6">
    <name type="scientific">Trichobilharzia regenti</name>
    <name type="common">Nasal bird schistosome</name>
    <dbReference type="NCBI Taxonomy" id="157069"/>
    <lineage>
        <taxon>Eukaryota</taxon>
        <taxon>Metazoa</taxon>
        <taxon>Spiralia</taxon>
        <taxon>Lophotrochozoa</taxon>
        <taxon>Platyhelminthes</taxon>
        <taxon>Trematoda</taxon>
        <taxon>Digenea</taxon>
        <taxon>Strigeidida</taxon>
        <taxon>Schistosomatoidea</taxon>
        <taxon>Schistosomatidae</taxon>
        <taxon>Trichobilharzia</taxon>
    </lineage>
</organism>
<evidence type="ECO:0000259" key="4">
    <source>
        <dbReference type="PROSITE" id="PS50303"/>
    </source>
</evidence>
<protein>
    <recommendedName>
        <fullName evidence="4">PUM-HD domain-containing protein</fullName>
    </recommendedName>
</protein>
<sequence length="786" mass="89612">MSIKIKAEPGVSNKVKTKKRHGEEPKIIPVKVAKMKKRELEISGTASNNDVKVHKPKGIKQKSGKKFKKPVKASMDKRERRLLKLKSKKHSEVVMQLLPIWEQFRRIDFSKEKRCQRIQEVLKVSKNIIPDLCMAHDTSRILEDCVKHGTESQRWEIFGELHKKFVVLAKSRYARFVLLKLMKYGDKQHRLEMFKAFRGRIQRLTQHRFASEIIDTLYNDYATATQRNEMIQEFYGNRHALRLGEHESYNLEDTLKLHPDKSEVILNNLTVILINLVTKGLNKFSIVQHLLLEYLNSAFTFSKAPASSSSSSSTSGVTSTEKPSTTDLSQSNAAVVPVLIDESIDCKVSLPKSFNDNFTTLLEALIDGQLVPMLHTREGVRCALKILWACNPQKRKLLIKGLKTCIKNIAFNEHGHLFIIGLIDAVDDIVLLQKTVFREILDDLELFVMHPNARKVLLYMLSPRDSRHFSPQLINSILTPGDTNLHTKKLLGVRALEMRTSQSLVLPGLLNLAREKLTELFIGDASDPTNEPAIIACKDLGRLILLSEILDKSAPHNLNPDIVISQYNRSNDSTRALVVKCTIPESDLSAYKVSRQAALEELITCVLLPEFIPSGNNNDGQSKPNVSRDDLRLSRHKMAVALVEAYLAKLKNPDIKSFTGGNGLDNGEDEEYDDDRDDGGDDDDEEEVDEEVEEDDKHMSIDEIFTDLQIDSKPFIERPEGVIIIRRLLQGEKEHKTFTFGRLIMKNVPMKNLCSWTKCNRTCYLLVNMQNKLLREIKEEEERRLH</sequence>
<dbReference type="Pfam" id="PF08144">
    <property type="entry name" value="CPL"/>
    <property type="match status" value="1"/>
</dbReference>
<keyword evidence="2" id="KW-0694">RNA-binding</keyword>
<dbReference type="WBParaSite" id="TREG1_129570.2">
    <property type="protein sequence ID" value="TREG1_129570.2"/>
    <property type="gene ID" value="TREG1_129570"/>
</dbReference>
<dbReference type="InterPro" id="IPR040059">
    <property type="entry name" value="PUM3"/>
</dbReference>
<dbReference type="InterPro" id="IPR016024">
    <property type="entry name" value="ARM-type_fold"/>
</dbReference>
<keyword evidence="5" id="KW-1185">Reference proteome</keyword>
<dbReference type="GO" id="GO:0006417">
    <property type="term" value="P:regulation of translation"/>
    <property type="evidence" value="ECO:0007669"/>
    <property type="project" value="TreeGrafter"/>
</dbReference>
<dbReference type="GO" id="GO:0003729">
    <property type="term" value="F:mRNA binding"/>
    <property type="evidence" value="ECO:0007669"/>
    <property type="project" value="TreeGrafter"/>
</dbReference>
<feature type="region of interest" description="Disordered" evidence="3">
    <location>
        <begin position="1"/>
        <end position="26"/>
    </location>
</feature>
<feature type="compositionally biased region" description="Low complexity" evidence="3">
    <location>
        <begin position="305"/>
        <end position="320"/>
    </location>
</feature>
<feature type="region of interest" description="Disordered" evidence="3">
    <location>
        <begin position="305"/>
        <end position="328"/>
    </location>
</feature>
<dbReference type="InterPro" id="IPR001313">
    <property type="entry name" value="Pumilio_RNA-bd_rpt"/>
</dbReference>
<dbReference type="SMART" id="SM00025">
    <property type="entry name" value="Pumilio"/>
    <property type="match status" value="6"/>
</dbReference>
<dbReference type="Gene3D" id="1.25.10.10">
    <property type="entry name" value="Leucine-rich Repeat Variant"/>
    <property type="match status" value="2"/>
</dbReference>
<evidence type="ECO:0000256" key="1">
    <source>
        <dbReference type="ARBA" id="ARBA00022737"/>
    </source>
</evidence>
<feature type="compositionally biased region" description="Basic residues" evidence="3">
    <location>
        <begin position="54"/>
        <end position="71"/>
    </location>
</feature>
<dbReference type="InterPro" id="IPR011989">
    <property type="entry name" value="ARM-like"/>
</dbReference>
<dbReference type="GO" id="GO:0005730">
    <property type="term" value="C:nucleolus"/>
    <property type="evidence" value="ECO:0007669"/>
    <property type="project" value="TreeGrafter"/>
</dbReference>
<feature type="domain" description="PUM-HD" evidence="4">
    <location>
        <begin position="102"/>
        <end position="464"/>
    </location>
</feature>
<evidence type="ECO:0000313" key="5">
    <source>
        <dbReference type="Proteomes" id="UP000050795"/>
    </source>
</evidence>
<evidence type="ECO:0000256" key="3">
    <source>
        <dbReference type="SAM" id="MobiDB-lite"/>
    </source>
</evidence>
<accession>A0AA85J7J3</accession>
<dbReference type="PROSITE" id="PS50303">
    <property type="entry name" value="PUM_HD"/>
    <property type="match status" value="1"/>
</dbReference>
<evidence type="ECO:0000256" key="2">
    <source>
        <dbReference type="ARBA" id="ARBA00022884"/>
    </source>
</evidence>
<feature type="region of interest" description="Disordered" evidence="3">
    <location>
        <begin position="43"/>
        <end position="73"/>
    </location>
</feature>
<feature type="region of interest" description="Disordered" evidence="3">
    <location>
        <begin position="658"/>
        <end position="696"/>
    </location>
</feature>
<dbReference type="InterPro" id="IPR033133">
    <property type="entry name" value="PUM-HD"/>
</dbReference>